<evidence type="ECO:0000259" key="7">
    <source>
        <dbReference type="Pfam" id="PF07522"/>
    </source>
</evidence>
<comment type="subcellular location">
    <subcellularLocation>
        <location evidence="1">Nucleus</location>
    </subcellularLocation>
</comment>
<dbReference type="Proteomes" id="UP001149090">
    <property type="component" value="Unassembled WGS sequence"/>
</dbReference>
<keyword evidence="3" id="KW-0227">DNA damage</keyword>
<dbReference type="InterPro" id="IPR036866">
    <property type="entry name" value="RibonucZ/Hydroxyglut_hydro"/>
</dbReference>
<feature type="compositionally biased region" description="Basic and acidic residues" evidence="6">
    <location>
        <begin position="519"/>
        <end position="528"/>
    </location>
</feature>
<evidence type="ECO:0000313" key="8">
    <source>
        <dbReference type="EMBL" id="KAJ5073984.1"/>
    </source>
</evidence>
<feature type="compositionally biased region" description="Basic residues" evidence="6">
    <location>
        <begin position="502"/>
        <end position="511"/>
    </location>
</feature>
<evidence type="ECO:0000256" key="5">
    <source>
        <dbReference type="ARBA" id="ARBA00023242"/>
    </source>
</evidence>
<keyword evidence="4" id="KW-0234">DNA repair</keyword>
<dbReference type="PANTHER" id="PTHR23240">
    <property type="entry name" value="DNA CROSS-LINK REPAIR PROTEIN PSO2/SNM1-RELATED"/>
    <property type="match status" value="1"/>
</dbReference>
<dbReference type="GO" id="GO:0003684">
    <property type="term" value="F:damaged DNA binding"/>
    <property type="evidence" value="ECO:0007669"/>
    <property type="project" value="TreeGrafter"/>
</dbReference>
<protein>
    <submittedName>
        <fullName evidence="8">DNA cross-link repair protein pso2/snm1-related</fullName>
    </submittedName>
</protein>
<gene>
    <name evidence="8" type="ORF">M0811_08257</name>
</gene>
<dbReference type="PANTHER" id="PTHR23240:SF6">
    <property type="entry name" value="DNA CROSS-LINK REPAIR 1A PROTEIN"/>
    <property type="match status" value="1"/>
</dbReference>
<dbReference type="Gene3D" id="3.40.50.12650">
    <property type="match status" value="1"/>
</dbReference>
<organism evidence="8 9">
    <name type="scientific">Anaeramoeba ignava</name>
    <name type="common">Anaerobic marine amoeba</name>
    <dbReference type="NCBI Taxonomy" id="1746090"/>
    <lineage>
        <taxon>Eukaryota</taxon>
        <taxon>Metamonada</taxon>
        <taxon>Anaeramoebidae</taxon>
        <taxon>Anaeramoeba</taxon>
    </lineage>
</organism>
<evidence type="ECO:0000256" key="4">
    <source>
        <dbReference type="ARBA" id="ARBA00023204"/>
    </source>
</evidence>
<dbReference type="GO" id="GO:0036297">
    <property type="term" value="P:interstrand cross-link repair"/>
    <property type="evidence" value="ECO:0007669"/>
    <property type="project" value="TreeGrafter"/>
</dbReference>
<dbReference type="GO" id="GO:0005634">
    <property type="term" value="C:nucleus"/>
    <property type="evidence" value="ECO:0007669"/>
    <property type="project" value="UniProtKB-SubCell"/>
</dbReference>
<feature type="region of interest" description="Disordered" evidence="6">
    <location>
        <begin position="488"/>
        <end position="528"/>
    </location>
</feature>
<reference evidence="8" key="1">
    <citation type="submission" date="2022-10" db="EMBL/GenBank/DDBJ databases">
        <title>Novel sulphate-reducing endosymbionts in the free-living metamonad Anaeramoeba.</title>
        <authorList>
            <person name="Jerlstrom-Hultqvist J."/>
            <person name="Cepicka I."/>
            <person name="Gallot-Lavallee L."/>
            <person name="Salas-Leiva D."/>
            <person name="Curtis B.A."/>
            <person name="Zahonova K."/>
            <person name="Pipaliya S."/>
            <person name="Dacks J."/>
            <person name="Roger A.J."/>
        </authorList>
    </citation>
    <scope>NUCLEOTIDE SEQUENCE</scope>
    <source>
        <strain evidence="8">BMAN</strain>
    </source>
</reference>
<dbReference type="OrthoDB" id="262529at2759"/>
<dbReference type="Pfam" id="PF07522">
    <property type="entry name" value="DRMBL"/>
    <property type="match status" value="1"/>
</dbReference>
<dbReference type="GO" id="GO:0035312">
    <property type="term" value="F:5'-3' DNA exonuclease activity"/>
    <property type="evidence" value="ECO:0007669"/>
    <property type="project" value="TreeGrafter"/>
</dbReference>
<feature type="domain" description="DNA repair metallo-beta-lactamase" evidence="7">
    <location>
        <begin position="227"/>
        <end position="311"/>
    </location>
</feature>
<dbReference type="EMBL" id="JAPDFW010000071">
    <property type="protein sequence ID" value="KAJ5073984.1"/>
    <property type="molecule type" value="Genomic_DNA"/>
</dbReference>
<dbReference type="GO" id="GO:0006303">
    <property type="term" value="P:double-strand break repair via nonhomologous end joining"/>
    <property type="evidence" value="ECO:0007669"/>
    <property type="project" value="TreeGrafter"/>
</dbReference>
<dbReference type="AlphaFoldDB" id="A0A9Q0LKB2"/>
<dbReference type="InterPro" id="IPR011084">
    <property type="entry name" value="DRMBL"/>
</dbReference>
<keyword evidence="9" id="KW-1185">Reference proteome</keyword>
<sequence>MIPLENLVPGTTFVVDYFDLSKKNISLFFFTQFHPQVNFLNSILSSNNSFKICCHPITKILMMQFHNFKEDSFLLIEYYKKINFSGVEITCLNSNYCPGSSIFLFKLKNGKVILHTGLFRFTKFDKDCDSLVRLRNENTLDYLFLDSTFCLPKFQDFLDQKAIAEYLENKIISLNQEDPNKIFLFATDILGNEKFAFEFVQKFQKKLYVDSQQLELIQSYSKNKQYKNLIIKDPTQTNFHFCFINDVTFDLLDQFCESLNERMEQAISKQFFNSEKNKNHEINRICLSYHCSYSELTDFLDIFSFIQEIVPLNIEDNYQIRRQVRNLLLHKKQNSKTNLTIKLTENSKQREKIEKEENNFEFKKTNHSLKQTKISNFISKKEENIRKIELKSRFSDDLEEYNVIPLNNPNTKFVPLSSNQQRNNEKNIDNMFIESQEPITNEYIQTNLFNFFPTKQNNIQVVRKQKEKLKKYHQHQIYDFFGKKTIEKNKTEKSVQNPNQSKRIKKSKNYKQLRMDNFFNKKKEEERR</sequence>
<evidence type="ECO:0000256" key="3">
    <source>
        <dbReference type="ARBA" id="ARBA00022763"/>
    </source>
</evidence>
<dbReference type="SUPFAM" id="SSF56281">
    <property type="entry name" value="Metallo-hydrolase/oxidoreductase"/>
    <property type="match status" value="1"/>
</dbReference>
<evidence type="ECO:0000313" key="9">
    <source>
        <dbReference type="Proteomes" id="UP001149090"/>
    </source>
</evidence>
<evidence type="ECO:0000256" key="2">
    <source>
        <dbReference type="ARBA" id="ARBA00010304"/>
    </source>
</evidence>
<comment type="caution">
    <text evidence="8">The sequence shown here is derived from an EMBL/GenBank/DDBJ whole genome shotgun (WGS) entry which is preliminary data.</text>
</comment>
<keyword evidence="5" id="KW-0539">Nucleus</keyword>
<evidence type="ECO:0000256" key="6">
    <source>
        <dbReference type="SAM" id="MobiDB-lite"/>
    </source>
</evidence>
<comment type="similarity">
    <text evidence="2">Belongs to the DNA repair metallo-beta-lactamase (DRMBL) family.</text>
</comment>
<evidence type="ECO:0000256" key="1">
    <source>
        <dbReference type="ARBA" id="ARBA00004123"/>
    </source>
</evidence>
<dbReference type="Gene3D" id="3.60.15.10">
    <property type="entry name" value="Ribonuclease Z/Hydroxyacylglutathione hydrolase-like"/>
    <property type="match status" value="1"/>
</dbReference>
<name>A0A9Q0LKB2_ANAIG</name>
<proteinExistence type="inferred from homology"/>
<accession>A0A9Q0LKB2</accession>